<protein>
    <recommendedName>
        <fullName evidence="5">Protein kinase domain-containing protein</fullName>
    </recommendedName>
</protein>
<feature type="binding site" evidence="3">
    <location>
        <position position="33"/>
    </location>
    <ligand>
        <name>ATP</name>
        <dbReference type="ChEBI" id="CHEBI:30616"/>
    </ligand>
</feature>
<organism evidence="6 7">
    <name type="scientific">Phytophthora rubi</name>
    <dbReference type="NCBI Taxonomy" id="129364"/>
    <lineage>
        <taxon>Eukaryota</taxon>
        <taxon>Sar</taxon>
        <taxon>Stramenopiles</taxon>
        <taxon>Oomycota</taxon>
        <taxon>Peronosporomycetes</taxon>
        <taxon>Peronosporales</taxon>
        <taxon>Peronosporaceae</taxon>
        <taxon>Phytophthora</taxon>
    </lineage>
</organism>
<dbReference type="SUPFAM" id="SSF56112">
    <property type="entry name" value="Protein kinase-like (PK-like)"/>
    <property type="match status" value="1"/>
</dbReference>
<feature type="region of interest" description="Disordered" evidence="4">
    <location>
        <begin position="276"/>
        <end position="353"/>
    </location>
</feature>
<dbReference type="GO" id="GO:0005524">
    <property type="term" value="F:ATP binding"/>
    <property type="evidence" value="ECO:0007669"/>
    <property type="project" value="UniProtKB-UniRule"/>
</dbReference>
<dbReference type="PROSITE" id="PS00108">
    <property type="entry name" value="PROTEIN_KINASE_ST"/>
    <property type="match status" value="1"/>
</dbReference>
<dbReference type="PANTHER" id="PTHR46562">
    <property type="entry name" value="SERINE/THREONINE-KINASE ULK4-LIKE PROTEIN-RELATED"/>
    <property type="match status" value="1"/>
</dbReference>
<dbReference type="EMBL" id="QXFV01000085">
    <property type="protein sequence ID" value="KAE9050318.1"/>
    <property type="molecule type" value="Genomic_DNA"/>
</dbReference>
<dbReference type="PROSITE" id="PS00107">
    <property type="entry name" value="PROTEIN_KINASE_ATP"/>
    <property type="match status" value="1"/>
</dbReference>
<name>A0A6A3P499_9STRA</name>
<dbReference type="AlphaFoldDB" id="A0A6A3P499"/>
<sequence length="1139" mass="126418">MENYNIYDEIGRGTHSFVYKARRKRSIEYVAVKSTAKSRMDKILNEVPFLHKLDSRYVLKFFDWYESSNHIWLILEYCMGGDLLNLITQDKQLPETAVKSFGIELVAGLQYLHANSILYCDLKPANVLIDEFGSLKLADFGLARRIPGSDTAATRPLAPGSPHYMAPELFQQPAVHSFASDFWALGCVLYELRTGRQPFIHTNFSELARKIQTDDVVLPVPGYEMSPVFCNLLQRLLVKDPYQRITWNELIDHPFWDDLPQLEEVVMPAQEMFDAAAPTPGRYPNISAESSDSVNFEDHPHDQNDDQRENDEENDSAAGTTGDVQRQANGNGPITTITEDDRATISESGDSSSENLLDDIGVRYYAVRTLGNMLIHCTDMLLPKLMSEQIVATLTRSLLQYAELSRGEQNDWEASQTDLALRTTTTEALAQVLRHLRTPSSVANLPSRLKRSVLLYFAKPEVLNAVWRGVQNEKGAIDLAVASLNIINAFLDTKIATDREADSAAIKASRQFLLDRVVNFSSIQKMVLLKGTTSNGVDSEGSDFVTILRAKSLITLHLGMQMNRGFLLSIVENDALGFLEQVLFPIADHLYEDDDKPGSLTPESTLSAFELYLSQCALNLCKLAIRMALKLGADCFSSREHGDTDSANNNNATISPLSFELFNGLLRHPTCRLQLLNYFVGNDNKQYTFFLRLMAKLLTAFPNEELSISGESNATTIAFYVSKILLNLFESSAREANNIVLVETQVLFTHLLPAVLEHISPTEGSTSGNLGANNDGLAVNCLKILHVVLLDFDYEDDNGEYELYDHFIRSTLVPFLDSMLNGHATKVESTWGLTSELLFGLISSDSSLLSGAKELRVMSAILGLLSVSPKFQALPSHATQLLNVLVDSYNGHLDELYDSGIAESVVAGLAFATRRKELDSNLVDLLVVLQHLLHQQHGNSRQQSLPGSPQGFNELVRCGPILIQLCVGTDATRKVHGRLGDLSPEEDEVEGGISPCGRNRVEDKIADLASRCLVFLSQIFGEQLNEAVFLNDKEPADESLSSSLLLCLQVNDLNVDGVVMLRVLLMLKNCLRCEGNNAYVSNWMTEDSRVLKAVKELASQDQDIRLENERGKSGQQRSGPSIGEQISRTSAAIVRLCRS</sequence>
<keyword evidence="2 3" id="KW-0067">ATP-binding</keyword>
<dbReference type="Pfam" id="PF00069">
    <property type="entry name" value="Pkinase"/>
    <property type="match status" value="1"/>
</dbReference>
<dbReference type="PANTHER" id="PTHR46562:SF1">
    <property type="entry name" value="SERINE_THREONINE-PROTEIN KINASE ULK4"/>
    <property type="match status" value="1"/>
</dbReference>
<reference evidence="6 7" key="1">
    <citation type="submission" date="2018-09" db="EMBL/GenBank/DDBJ databases">
        <title>Genomic investigation of the strawberry pathogen Phytophthora fragariae indicates pathogenicity is determined by transcriptional variation in three key races.</title>
        <authorList>
            <person name="Adams T.M."/>
            <person name="Armitage A.D."/>
            <person name="Sobczyk M.K."/>
            <person name="Bates H.J."/>
            <person name="Dunwell J.M."/>
            <person name="Nellist C.F."/>
            <person name="Harrison R.J."/>
        </authorList>
    </citation>
    <scope>NUCLEOTIDE SEQUENCE [LARGE SCALE GENOMIC DNA]</scope>
    <source>
        <strain evidence="6 7">SCRP249</strain>
    </source>
</reference>
<dbReference type="InterPro" id="IPR017441">
    <property type="entry name" value="Protein_kinase_ATP_BS"/>
</dbReference>
<proteinExistence type="predicted"/>
<evidence type="ECO:0000256" key="1">
    <source>
        <dbReference type="ARBA" id="ARBA00022741"/>
    </source>
</evidence>
<evidence type="ECO:0000256" key="3">
    <source>
        <dbReference type="PROSITE-ProRule" id="PRU10141"/>
    </source>
</evidence>
<evidence type="ECO:0000313" key="7">
    <source>
        <dbReference type="Proteomes" id="UP000429607"/>
    </source>
</evidence>
<dbReference type="FunFam" id="1.10.510.10:FF:000571">
    <property type="entry name" value="Maternal embryonic leucine zipper kinase"/>
    <property type="match status" value="1"/>
</dbReference>
<dbReference type="InterPro" id="IPR000719">
    <property type="entry name" value="Prot_kinase_dom"/>
</dbReference>
<evidence type="ECO:0000313" key="6">
    <source>
        <dbReference type="EMBL" id="KAE9050318.1"/>
    </source>
</evidence>
<feature type="domain" description="Protein kinase" evidence="5">
    <location>
        <begin position="4"/>
        <end position="256"/>
    </location>
</feature>
<dbReference type="InterPro" id="IPR008271">
    <property type="entry name" value="Ser/Thr_kinase_AS"/>
</dbReference>
<evidence type="ECO:0000256" key="2">
    <source>
        <dbReference type="ARBA" id="ARBA00022840"/>
    </source>
</evidence>
<comment type="caution">
    <text evidence="6">The sequence shown here is derived from an EMBL/GenBank/DDBJ whole genome shotgun (WGS) entry which is preliminary data.</text>
</comment>
<dbReference type="Gene3D" id="1.10.510.10">
    <property type="entry name" value="Transferase(Phosphotransferase) domain 1"/>
    <property type="match status" value="1"/>
</dbReference>
<accession>A0A6A3P499</accession>
<feature type="compositionally biased region" description="Polar residues" evidence="4">
    <location>
        <begin position="317"/>
        <end position="337"/>
    </location>
</feature>
<feature type="compositionally biased region" description="Basic and acidic residues" evidence="4">
    <location>
        <begin position="296"/>
        <end position="307"/>
    </location>
</feature>
<dbReference type="InterPro" id="IPR044591">
    <property type="entry name" value="RUK"/>
</dbReference>
<dbReference type="GO" id="GO:0004672">
    <property type="term" value="F:protein kinase activity"/>
    <property type="evidence" value="ECO:0007669"/>
    <property type="project" value="InterPro"/>
</dbReference>
<dbReference type="Proteomes" id="UP000429607">
    <property type="component" value="Unassembled WGS sequence"/>
</dbReference>
<dbReference type="InterPro" id="IPR011009">
    <property type="entry name" value="Kinase-like_dom_sf"/>
</dbReference>
<dbReference type="CDD" id="cd14010">
    <property type="entry name" value="STKc_ULK4"/>
    <property type="match status" value="1"/>
</dbReference>
<dbReference type="PROSITE" id="PS50011">
    <property type="entry name" value="PROTEIN_KINASE_DOM"/>
    <property type="match status" value="1"/>
</dbReference>
<evidence type="ECO:0000256" key="4">
    <source>
        <dbReference type="SAM" id="MobiDB-lite"/>
    </source>
</evidence>
<gene>
    <name evidence="6" type="ORF">PR001_g2484</name>
</gene>
<keyword evidence="1 3" id="KW-0547">Nucleotide-binding</keyword>
<evidence type="ECO:0000259" key="5">
    <source>
        <dbReference type="PROSITE" id="PS50011"/>
    </source>
</evidence>
<dbReference type="GO" id="GO:0008017">
    <property type="term" value="F:microtubule binding"/>
    <property type="evidence" value="ECO:0007669"/>
    <property type="project" value="InterPro"/>
</dbReference>
<dbReference type="SMART" id="SM00220">
    <property type="entry name" value="S_TKc"/>
    <property type="match status" value="1"/>
</dbReference>